<dbReference type="PANTHER" id="PTHR44942">
    <property type="entry name" value="METHYLTRANSF_11 DOMAIN-CONTAINING PROTEIN"/>
    <property type="match status" value="1"/>
</dbReference>
<gene>
    <name evidence="2" type="ORF">LY89DRAFT_664351</name>
</gene>
<dbReference type="RefSeq" id="XP_018076892.1">
    <property type="nucleotide sequence ID" value="XM_018212762.1"/>
</dbReference>
<dbReference type="InterPro" id="IPR013216">
    <property type="entry name" value="Methyltransf_11"/>
</dbReference>
<dbReference type="AlphaFoldDB" id="A0A194XS34"/>
<dbReference type="PANTHER" id="PTHR44942:SF10">
    <property type="entry name" value="METHYLTRANSFERASE TYPE 11 DOMAIN-CONTAINING PROTEIN"/>
    <property type="match status" value="1"/>
</dbReference>
<keyword evidence="3" id="KW-1185">Reference proteome</keyword>
<dbReference type="EMBL" id="KQ947406">
    <property type="protein sequence ID" value="KUJ22537.1"/>
    <property type="molecule type" value="Genomic_DNA"/>
</dbReference>
<dbReference type="Pfam" id="PF08241">
    <property type="entry name" value="Methyltransf_11"/>
    <property type="match status" value="1"/>
</dbReference>
<dbReference type="InterPro" id="IPR051052">
    <property type="entry name" value="Diverse_substrate_MTase"/>
</dbReference>
<name>A0A194XS34_MOLSC</name>
<dbReference type="SUPFAM" id="SSF53335">
    <property type="entry name" value="S-adenosyl-L-methionine-dependent methyltransferases"/>
    <property type="match status" value="1"/>
</dbReference>
<dbReference type="KEGG" id="psco:LY89DRAFT_664351"/>
<dbReference type="CDD" id="cd02440">
    <property type="entry name" value="AdoMet_MTases"/>
    <property type="match status" value="1"/>
</dbReference>
<proteinExistence type="predicted"/>
<dbReference type="GO" id="GO:0008757">
    <property type="term" value="F:S-adenosylmethionine-dependent methyltransferase activity"/>
    <property type="evidence" value="ECO:0007669"/>
    <property type="project" value="InterPro"/>
</dbReference>
<evidence type="ECO:0000313" key="2">
    <source>
        <dbReference type="EMBL" id="KUJ22537.1"/>
    </source>
</evidence>
<sequence length="306" mass="33394">MATTTAKDPTFRSYSAEEAKVYATHRLSYPETLYNKVLEHHASTGGQFTLLFDVGCGPGNATRDVALSFDRAIGADPGEAMIGAARELGGKTKSGAEIRYEACPAEGISKIKGLEAESVDLLTSAMAVHWFDMPKFWAEAAKVVKPGGTVALWTCSSAFCHPSTPNADKVMEILLHFERVTLAPYTQPGNLLSMNMYDDLPRPWTVSPPVKDFPESKYIKHDWDRDGKLSDGKDFFGGGEKSTLKEIEAGMGTASMVTRWRAANPELVGTDKDVVKVFIKDLKEALGGQDWVERGSGTTIMLFKKS</sequence>
<feature type="domain" description="Methyltransferase type 11" evidence="1">
    <location>
        <begin position="53"/>
        <end position="151"/>
    </location>
</feature>
<dbReference type="GeneID" id="28822488"/>
<dbReference type="GO" id="GO:0032259">
    <property type="term" value="P:methylation"/>
    <property type="evidence" value="ECO:0007669"/>
    <property type="project" value="UniProtKB-KW"/>
</dbReference>
<dbReference type="Proteomes" id="UP000070700">
    <property type="component" value="Unassembled WGS sequence"/>
</dbReference>
<organism evidence="2 3">
    <name type="scientific">Mollisia scopiformis</name>
    <name type="common">Conifer needle endophyte fungus</name>
    <name type="synonym">Phialocephala scopiformis</name>
    <dbReference type="NCBI Taxonomy" id="149040"/>
    <lineage>
        <taxon>Eukaryota</taxon>
        <taxon>Fungi</taxon>
        <taxon>Dikarya</taxon>
        <taxon>Ascomycota</taxon>
        <taxon>Pezizomycotina</taxon>
        <taxon>Leotiomycetes</taxon>
        <taxon>Helotiales</taxon>
        <taxon>Mollisiaceae</taxon>
        <taxon>Mollisia</taxon>
    </lineage>
</organism>
<evidence type="ECO:0000313" key="3">
    <source>
        <dbReference type="Proteomes" id="UP000070700"/>
    </source>
</evidence>
<keyword evidence="2" id="KW-0489">Methyltransferase</keyword>
<dbReference type="Gene3D" id="3.40.50.150">
    <property type="entry name" value="Vaccinia Virus protein VP39"/>
    <property type="match status" value="1"/>
</dbReference>
<reference evidence="2 3" key="1">
    <citation type="submission" date="2015-10" db="EMBL/GenBank/DDBJ databases">
        <title>Full genome of DAOMC 229536 Phialocephala scopiformis, a fungal endophyte of spruce producing the potent anti-insectan compound rugulosin.</title>
        <authorList>
            <consortium name="DOE Joint Genome Institute"/>
            <person name="Walker A.K."/>
            <person name="Frasz S.L."/>
            <person name="Seifert K.A."/>
            <person name="Miller J.D."/>
            <person name="Mondo S.J."/>
            <person name="Labutti K."/>
            <person name="Lipzen A."/>
            <person name="Dockter R."/>
            <person name="Kennedy M."/>
            <person name="Grigoriev I.V."/>
            <person name="Spatafora J.W."/>
        </authorList>
    </citation>
    <scope>NUCLEOTIDE SEQUENCE [LARGE SCALE GENOMIC DNA]</scope>
    <source>
        <strain evidence="2 3">CBS 120377</strain>
    </source>
</reference>
<evidence type="ECO:0000259" key="1">
    <source>
        <dbReference type="Pfam" id="PF08241"/>
    </source>
</evidence>
<dbReference type="OrthoDB" id="10027013at2759"/>
<protein>
    <submittedName>
        <fullName evidence="2">S-adenosyl-L-methionine-dependent methyltransferase</fullName>
    </submittedName>
</protein>
<keyword evidence="2" id="KW-0808">Transferase</keyword>
<dbReference type="InterPro" id="IPR029063">
    <property type="entry name" value="SAM-dependent_MTases_sf"/>
</dbReference>
<accession>A0A194XS34</accession>
<dbReference type="InParanoid" id="A0A194XS34"/>